<comment type="caution">
    <text evidence="1">The sequence shown here is derived from an EMBL/GenBank/DDBJ whole genome shotgun (WGS) entry which is preliminary data.</text>
</comment>
<keyword evidence="2" id="KW-1185">Reference proteome</keyword>
<evidence type="ECO:0000313" key="1">
    <source>
        <dbReference type="EMBL" id="TRM65263.1"/>
    </source>
</evidence>
<name>A0A550CKG8_9AGAR</name>
<dbReference type="Proteomes" id="UP000320762">
    <property type="component" value="Unassembled WGS sequence"/>
</dbReference>
<dbReference type="EMBL" id="VDMD01000005">
    <property type="protein sequence ID" value="TRM65263.1"/>
    <property type="molecule type" value="Genomic_DNA"/>
</dbReference>
<dbReference type="AlphaFoldDB" id="A0A550CKG8"/>
<gene>
    <name evidence="1" type="ORF">BD626DRAFT_628474</name>
</gene>
<reference evidence="1 2" key="1">
    <citation type="journal article" date="2019" name="New Phytol.">
        <title>Comparative genomics reveals unique wood-decay strategies and fruiting body development in the Schizophyllaceae.</title>
        <authorList>
            <person name="Almasi E."/>
            <person name="Sahu N."/>
            <person name="Krizsan K."/>
            <person name="Balint B."/>
            <person name="Kovacs G.M."/>
            <person name="Kiss B."/>
            <person name="Cseklye J."/>
            <person name="Drula E."/>
            <person name="Henrissat B."/>
            <person name="Nagy I."/>
            <person name="Chovatia M."/>
            <person name="Adam C."/>
            <person name="LaButti K."/>
            <person name="Lipzen A."/>
            <person name="Riley R."/>
            <person name="Grigoriev I.V."/>
            <person name="Nagy L.G."/>
        </authorList>
    </citation>
    <scope>NUCLEOTIDE SEQUENCE [LARGE SCALE GENOMIC DNA]</scope>
    <source>
        <strain evidence="1 2">NL-1724</strain>
    </source>
</reference>
<organism evidence="1 2">
    <name type="scientific">Schizophyllum amplum</name>
    <dbReference type="NCBI Taxonomy" id="97359"/>
    <lineage>
        <taxon>Eukaryota</taxon>
        <taxon>Fungi</taxon>
        <taxon>Dikarya</taxon>
        <taxon>Basidiomycota</taxon>
        <taxon>Agaricomycotina</taxon>
        <taxon>Agaricomycetes</taxon>
        <taxon>Agaricomycetidae</taxon>
        <taxon>Agaricales</taxon>
        <taxon>Schizophyllaceae</taxon>
        <taxon>Schizophyllum</taxon>
    </lineage>
</organism>
<accession>A0A550CKG8</accession>
<protein>
    <submittedName>
        <fullName evidence="1">Uncharacterized protein</fullName>
    </submittedName>
</protein>
<proteinExistence type="predicted"/>
<sequence>MFFYNAHTPTSKDDDGATALFINDAFARYPSINLVAASDPDAPLGRNLIIATSPRHYVELPREQVIELQKKQDFWNSPVQLPEEEGDKEVKFSLGNLGIPLGDFHTVIWTLDKC</sequence>
<dbReference type="OrthoDB" id="2740071at2759"/>
<evidence type="ECO:0000313" key="2">
    <source>
        <dbReference type="Proteomes" id="UP000320762"/>
    </source>
</evidence>